<dbReference type="InterPro" id="IPR001314">
    <property type="entry name" value="Peptidase_S1A"/>
</dbReference>
<proteinExistence type="evidence at transcript level"/>
<dbReference type="FunFam" id="2.40.10.10:FF:000002">
    <property type="entry name" value="Transmembrane protease serine"/>
    <property type="match status" value="1"/>
</dbReference>
<name>D0V541_CTEFE</name>
<reference evidence="7" key="1">
    <citation type="journal article" date="2009" name="Insect Mol. Biol.">
        <title>Analysis of Rickettsia typhi-infected and uninfected cat flea (Ctenocephalides felis) midgut cDNA libraries: deciphering molecular pathways involved in host response to R. typhi infection.</title>
        <authorList>
            <person name="Dreher-Lesnick S.M."/>
            <person name="Ceraul S.M."/>
            <person name="Lesnick S.C."/>
            <person name="Gillespie J.J."/>
            <person name="Anderson J.M."/>
            <person name="Jochim R.C."/>
            <person name="Valenzuela J.G."/>
            <person name="Azad A.F."/>
        </authorList>
    </citation>
    <scope>NUCLEOTIDE SEQUENCE</scope>
    <source>
        <strain evidence="7">CFGFM1_F05</strain>
        <tissue evidence="7">Midgut</tissue>
    </source>
</reference>
<organism evidence="7">
    <name type="scientific">Ctenocephalides felis</name>
    <name type="common">Cat flea</name>
    <dbReference type="NCBI Taxonomy" id="7515"/>
    <lineage>
        <taxon>Eukaryota</taxon>
        <taxon>Metazoa</taxon>
        <taxon>Ecdysozoa</taxon>
        <taxon>Arthropoda</taxon>
        <taxon>Hexapoda</taxon>
        <taxon>Insecta</taxon>
        <taxon>Pterygota</taxon>
        <taxon>Neoptera</taxon>
        <taxon>Endopterygota</taxon>
        <taxon>Siphonaptera</taxon>
        <taxon>Pulicidae</taxon>
        <taxon>Archaeopsyllinae</taxon>
        <taxon>Ctenocephalides</taxon>
    </lineage>
</organism>
<evidence type="ECO:0000256" key="3">
    <source>
        <dbReference type="ARBA" id="ARBA00022825"/>
    </source>
</evidence>
<dbReference type="PANTHER" id="PTHR24276">
    <property type="entry name" value="POLYSERASE-RELATED"/>
    <property type="match status" value="1"/>
</dbReference>
<dbReference type="InterPro" id="IPR033116">
    <property type="entry name" value="TRYPSIN_SER"/>
</dbReference>
<evidence type="ECO:0000313" key="7">
    <source>
        <dbReference type="EMBL" id="ACY24339.1"/>
    </source>
</evidence>
<evidence type="ECO:0000259" key="6">
    <source>
        <dbReference type="PROSITE" id="PS50240"/>
    </source>
</evidence>
<keyword evidence="4" id="KW-1015">Disulfide bond</keyword>
<dbReference type="GO" id="GO:0006508">
    <property type="term" value="P:proteolysis"/>
    <property type="evidence" value="ECO:0007669"/>
    <property type="project" value="UniProtKB-KW"/>
</dbReference>
<dbReference type="GO" id="GO:0004252">
    <property type="term" value="F:serine-type endopeptidase activity"/>
    <property type="evidence" value="ECO:0007669"/>
    <property type="project" value="InterPro"/>
</dbReference>
<dbReference type="PANTHER" id="PTHR24276:SF91">
    <property type="entry name" value="AT26814P-RELATED"/>
    <property type="match status" value="1"/>
</dbReference>
<sequence length="179" mass="19583">VGSSEINHGGMIFDIEFYALHPDYPEDHDDTSDYDVALVKLAYPLKFSEDIQPIMMAEKDYEPPAGTKAYVSGWGRTSFGGQLSKNLRGVELEIIDLFDCFLSYMDKVNVSERQVCAGIPVVGGKDSCTGDSGGPLTIDGVLVGTVSYGEDCAKAEYPGVYSNIAEYRDWIEGLIRVES</sequence>
<evidence type="ECO:0000256" key="1">
    <source>
        <dbReference type="ARBA" id="ARBA00022670"/>
    </source>
</evidence>
<dbReference type="InterPro" id="IPR043504">
    <property type="entry name" value="Peptidase_S1_PA_chymotrypsin"/>
</dbReference>
<dbReference type="EMBL" id="GU018000">
    <property type="protein sequence ID" value="ACY24339.1"/>
    <property type="molecule type" value="mRNA"/>
</dbReference>
<dbReference type="MEROPS" id="S01.130"/>
<dbReference type="AlphaFoldDB" id="D0V541"/>
<dbReference type="CDD" id="cd00190">
    <property type="entry name" value="Tryp_SPc"/>
    <property type="match status" value="1"/>
</dbReference>
<dbReference type="SUPFAM" id="SSF50494">
    <property type="entry name" value="Trypsin-like serine proteases"/>
    <property type="match status" value="1"/>
</dbReference>
<dbReference type="PROSITE" id="PS50240">
    <property type="entry name" value="TRYPSIN_DOM"/>
    <property type="match status" value="1"/>
</dbReference>
<keyword evidence="2" id="KW-0378">Hydrolase</keyword>
<feature type="non-terminal residue" evidence="7">
    <location>
        <position position="1"/>
    </location>
</feature>
<dbReference type="Gene3D" id="2.40.10.10">
    <property type="entry name" value="Trypsin-like serine proteases"/>
    <property type="match status" value="1"/>
</dbReference>
<dbReference type="PRINTS" id="PR00722">
    <property type="entry name" value="CHYMOTRYPSIN"/>
</dbReference>
<dbReference type="InterPro" id="IPR050430">
    <property type="entry name" value="Peptidase_S1"/>
</dbReference>
<keyword evidence="3" id="KW-0720">Serine protease</keyword>
<dbReference type="InterPro" id="IPR009003">
    <property type="entry name" value="Peptidase_S1_PA"/>
</dbReference>
<dbReference type="Pfam" id="PF00089">
    <property type="entry name" value="Trypsin"/>
    <property type="match status" value="1"/>
</dbReference>
<dbReference type="OrthoDB" id="10059102at2759"/>
<comment type="similarity">
    <text evidence="5">Belongs to the peptidase S1 family. CLIP subfamily.</text>
</comment>
<dbReference type="SMART" id="SM00020">
    <property type="entry name" value="Tryp_SPc"/>
    <property type="match status" value="1"/>
</dbReference>
<evidence type="ECO:0000256" key="4">
    <source>
        <dbReference type="ARBA" id="ARBA00023157"/>
    </source>
</evidence>
<protein>
    <submittedName>
        <fullName evidence="7">Trypsin</fullName>
    </submittedName>
</protein>
<keyword evidence="1" id="KW-0645">Protease</keyword>
<evidence type="ECO:0000256" key="5">
    <source>
        <dbReference type="ARBA" id="ARBA00024195"/>
    </source>
</evidence>
<evidence type="ECO:0000256" key="2">
    <source>
        <dbReference type="ARBA" id="ARBA00022801"/>
    </source>
</evidence>
<accession>D0V541</accession>
<feature type="domain" description="Peptidase S1" evidence="6">
    <location>
        <begin position="1"/>
        <end position="176"/>
    </location>
</feature>
<dbReference type="InterPro" id="IPR001254">
    <property type="entry name" value="Trypsin_dom"/>
</dbReference>
<dbReference type="PROSITE" id="PS00135">
    <property type="entry name" value="TRYPSIN_SER"/>
    <property type="match status" value="1"/>
</dbReference>